<accession>A0A9N8UWK8</accession>
<sequence>MPNQLLNAGPIPLIIPPYPPSIDLKTLIVKQPDGKIPAKAPNAFIIYRKVFIGAAREKGYYLPMPIVSSMASQAWKKEPELVKEEYKRLAKEAFDLRNELSPKSGRRRKREKWNIISFKKPSTSTSIKSSSLPTTPTIPVTELQKSPSFSSCSSTSITPPVTELQKSPSFSSYSSTPINFNNFNKPFDQESTQLYFDNSIEESPSLNKIFDLGFNDSETHFTNFPTSPSYFFPEFPIIQGESWNYDCNFTQNIVPSQFPFEGLLESLPLESNIWQYIAVPHNDSSNFDLY</sequence>
<organism evidence="1 2">
    <name type="scientific">Diversispora eburnea</name>
    <dbReference type="NCBI Taxonomy" id="1213867"/>
    <lineage>
        <taxon>Eukaryota</taxon>
        <taxon>Fungi</taxon>
        <taxon>Fungi incertae sedis</taxon>
        <taxon>Mucoromycota</taxon>
        <taxon>Glomeromycotina</taxon>
        <taxon>Glomeromycetes</taxon>
        <taxon>Diversisporales</taxon>
        <taxon>Diversisporaceae</taxon>
        <taxon>Diversispora</taxon>
    </lineage>
</organism>
<proteinExistence type="predicted"/>
<dbReference type="AlphaFoldDB" id="A0A9N8UWK8"/>
<name>A0A9N8UWK8_9GLOM</name>
<dbReference type="InterPro" id="IPR036910">
    <property type="entry name" value="HMG_box_dom_sf"/>
</dbReference>
<gene>
    <name evidence="1" type="ORF">DEBURN_LOCUS509</name>
</gene>
<dbReference type="SUPFAM" id="SSF47095">
    <property type="entry name" value="HMG-box"/>
    <property type="match status" value="1"/>
</dbReference>
<keyword evidence="2" id="KW-1185">Reference proteome</keyword>
<comment type="caution">
    <text evidence="1">The sequence shown here is derived from an EMBL/GenBank/DDBJ whole genome shotgun (WGS) entry which is preliminary data.</text>
</comment>
<dbReference type="OrthoDB" id="2432621at2759"/>
<protein>
    <submittedName>
        <fullName evidence="1">10910_t:CDS:1</fullName>
    </submittedName>
</protein>
<evidence type="ECO:0000313" key="2">
    <source>
        <dbReference type="Proteomes" id="UP000789706"/>
    </source>
</evidence>
<evidence type="ECO:0000313" key="1">
    <source>
        <dbReference type="EMBL" id="CAG8433601.1"/>
    </source>
</evidence>
<dbReference type="EMBL" id="CAJVPK010000017">
    <property type="protein sequence ID" value="CAG8433601.1"/>
    <property type="molecule type" value="Genomic_DNA"/>
</dbReference>
<dbReference type="Proteomes" id="UP000789706">
    <property type="component" value="Unassembled WGS sequence"/>
</dbReference>
<dbReference type="Gene3D" id="1.10.30.10">
    <property type="entry name" value="High mobility group box domain"/>
    <property type="match status" value="1"/>
</dbReference>
<reference evidence="1" key="1">
    <citation type="submission" date="2021-06" db="EMBL/GenBank/DDBJ databases">
        <authorList>
            <person name="Kallberg Y."/>
            <person name="Tangrot J."/>
            <person name="Rosling A."/>
        </authorList>
    </citation>
    <scope>NUCLEOTIDE SEQUENCE</scope>
    <source>
        <strain evidence="1">AZ414A</strain>
    </source>
</reference>